<organism evidence="2 3">
    <name type="scientific">Yinghuangia aomiensis</name>
    <dbReference type="NCBI Taxonomy" id="676205"/>
    <lineage>
        <taxon>Bacteria</taxon>
        <taxon>Bacillati</taxon>
        <taxon>Actinomycetota</taxon>
        <taxon>Actinomycetes</taxon>
        <taxon>Kitasatosporales</taxon>
        <taxon>Streptomycetaceae</taxon>
        <taxon>Yinghuangia</taxon>
    </lineage>
</organism>
<accession>A0ABP9I1X4</accession>
<protein>
    <recommendedName>
        <fullName evidence="4">Peptidase S9 prolyl oligopeptidase catalytic domain-containing protein</fullName>
    </recommendedName>
</protein>
<evidence type="ECO:0000313" key="3">
    <source>
        <dbReference type="Proteomes" id="UP001500466"/>
    </source>
</evidence>
<proteinExistence type="predicted"/>
<name>A0ABP9I1X4_9ACTN</name>
<dbReference type="Gene3D" id="3.40.50.1820">
    <property type="entry name" value="alpha/beta hydrolase"/>
    <property type="match status" value="1"/>
</dbReference>
<evidence type="ECO:0000313" key="2">
    <source>
        <dbReference type="EMBL" id="GAA4984502.1"/>
    </source>
</evidence>
<dbReference type="Proteomes" id="UP001500466">
    <property type="component" value="Unassembled WGS sequence"/>
</dbReference>
<sequence>MSDTPPPPEGLQRWTRALAARSAVVEGVPVAADGWWYLGLRLPEWEKTRIVRIRPEAGLDDVETVVDPADFVRGGTISDWRMVGSKVLAGIADGTEFGPWVIVDPETRRPVGGGRFGECRASGTAYDQPEGDRPGRLYHVAHENRQLRGALRVMLRENPLADTPARDVPVELAPPRWGSDTFIPEMSVQKDGKNRWLVVSETSGTGQQHRAAVYDLTTDPRRPTRVAFVDTTSAGSKSLQIRNGWAYFLTTESGRRPYGALVRAPLHKLGTPRSRQTLATGDAASGIHLRAFAVHDDGRISLTRTRHGRDSLVLHGLRETDRGPRLTRIREFTSPGTPFASIVAASEVTDSRTGSRQLVIAWDDIGGRRLTAYPNAASTAHELRLTKDLRARGPKPVPTVTRDIPFRFGSRPHQTGVVRLTTPVKARTNGRTPTVVMRDAYPLYGEVQFGRTPEQHMVDDAVHAAGGATAVVYHDHPRQGGSGVAELPHLLIGAGEALAERGAAKPGRMFLMGGSGQAVSAAEALRLRSDLFHGAALRSAFLRVDAQGLARGVGFCNAGANSFGPELSAASAYGHMRDHGIVRHPGARRPVLLMSFGMQDTRTYAQDQTFPYARVAARAGADVRLMEFPGGHFMQWAGAHGGAEAFATQIAQVEAVQGGFAGPLPPRHLASAVAVTAGRGMATPLAPPTHPRTSTLPTLATPTGALDNRSPAHTRTKALEHA</sequence>
<feature type="region of interest" description="Disordered" evidence="1">
    <location>
        <begin position="684"/>
        <end position="722"/>
    </location>
</feature>
<keyword evidence="3" id="KW-1185">Reference proteome</keyword>
<dbReference type="InterPro" id="IPR029058">
    <property type="entry name" value="AB_hydrolase_fold"/>
</dbReference>
<dbReference type="EMBL" id="BAABHS010000028">
    <property type="protein sequence ID" value="GAA4984502.1"/>
    <property type="molecule type" value="Genomic_DNA"/>
</dbReference>
<dbReference type="RefSeq" id="WP_345679179.1">
    <property type="nucleotide sequence ID" value="NZ_BAABHS010000028.1"/>
</dbReference>
<dbReference type="SUPFAM" id="SSF53474">
    <property type="entry name" value="alpha/beta-Hydrolases"/>
    <property type="match status" value="1"/>
</dbReference>
<evidence type="ECO:0008006" key="4">
    <source>
        <dbReference type="Google" id="ProtNLM"/>
    </source>
</evidence>
<comment type="caution">
    <text evidence="2">The sequence shown here is derived from an EMBL/GenBank/DDBJ whole genome shotgun (WGS) entry which is preliminary data.</text>
</comment>
<dbReference type="Gene3D" id="2.130.10.120">
    <property type="entry name" value="Prolyl oligopeptidase, N-terminal domain"/>
    <property type="match status" value="1"/>
</dbReference>
<gene>
    <name evidence="2" type="ORF">GCM10023205_63240</name>
</gene>
<evidence type="ECO:0000256" key="1">
    <source>
        <dbReference type="SAM" id="MobiDB-lite"/>
    </source>
</evidence>
<feature type="compositionally biased region" description="Low complexity" evidence="1">
    <location>
        <begin position="691"/>
        <end position="706"/>
    </location>
</feature>
<reference evidence="3" key="1">
    <citation type="journal article" date="2019" name="Int. J. Syst. Evol. Microbiol.">
        <title>The Global Catalogue of Microorganisms (GCM) 10K type strain sequencing project: providing services to taxonomists for standard genome sequencing and annotation.</title>
        <authorList>
            <consortium name="The Broad Institute Genomics Platform"/>
            <consortium name="The Broad Institute Genome Sequencing Center for Infectious Disease"/>
            <person name="Wu L."/>
            <person name="Ma J."/>
        </authorList>
    </citation>
    <scope>NUCLEOTIDE SEQUENCE [LARGE SCALE GENOMIC DNA]</scope>
    <source>
        <strain evidence="3">JCM 17986</strain>
    </source>
</reference>